<evidence type="ECO:0000313" key="4">
    <source>
        <dbReference type="EMBL" id="QUC07953.1"/>
    </source>
</evidence>
<proteinExistence type="predicted"/>
<keyword evidence="1" id="KW-0597">Phosphoprotein</keyword>
<dbReference type="Pfam" id="PF00498">
    <property type="entry name" value="FHA"/>
    <property type="match status" value="1"/>
</dbReference>
<evidence type="ECO:0000259" key="3">
    <source>
        <dbReference type="PROSITE" id="PS50006"/>
    </source>
</evidence>
<gene>
    <name evidence="4" type="ORF">J5A65_13730</name>
</gene>
<evidence type="ECO:0000256" key="2">
    <source>
        <dbReference type="SAM" id="MobiDB-lite"/>
    </source>
</evidence>
<dbReference type="RefSeq" id="WP_212323274.1">
    <property type="nucleotide sequence ID" value="NZ_AP024463.1"/>
</dbReference>
<dbReference type="SUPFAM" id="SSF49879">
    <property type="entry name" value="SMAD/FHA domain"/>
    <property type="match status" value="1"/>
</dbReference>
<dbReference type="InterPro" id="IPR008984">
    <property type="entry name" value="SMAD_FHA_dom_sf"/>
</dbReference>
<dbReference type="Proteomes" id="UP000678513">
    <property type="component" value="Chromosome"/>
</dbReference>
<accession>A0ABX7Y4Y6</accession>
<feature type="compositionally biased region" description="Acidic residues" evidence="2">
    <location>
        <begin position="164"/>
        <end position="175"/>
    </location>
</feature>
<protein>
    <submittedName>
        <fullName evidence="4">FHA domain-containing protein</fullName>
    </submittedName>
</protein>
<dbReference type="Gene3D" id="2.60.200.20">
    <property type="match status" value="1"/>
</dbReference>
<name>A0ABX7Y4Y6_9ACTN</name>
<feature type="compositionally biased region" description="Low complexity" evidence="2">
    <location>
        <begin position="281"/>
        <end position="295"/>
    </location>
</feature>
<feature type="domain" description="FHA" evidence="3">
    <location>
        <begin position="403"/>
        <end position="457"/>
    </location>
</feature>
<feature type="region of interest" description="Disordered" evidence="2">
    <location>
        <begin position="141"/>
        <end position="297"/>
    </location>
</feature>
<dbReference type="PROSITE" id="PS50006">
    <property type="entry name" value="FHA_DOMAIN"/>
    <property type="match status" value="1"/>
</dbReference>
<dbReference type="CDD" id="cd00060">
    <property type="entry name" value="FHA"/>
    <property type="match status" value="1"/>
</dbReference>
<evidence type="ECO:0000256" key="1">
    <source>
        <dbReference type="ARBA" id="ARBA00022553"/>
    </source>
</evidence>
<dbReference type="EMBL" id="CP072384">
    <property type="protein sequence ID" value="QUC07953.1"/>
    <property type="molecule type" value="Genomic_DNA"/>
</dbReference>
<feature type="compositionally biased region" description="Acidic residues" evidence="2">
    <location>
        <begin position="227"/>
        <end position="240"/>
    </location>
</feature>
<feature type="compositionally biased region" description="Basic and acidic residues" evidence="2">
    <location>
        <begin position="190"/>
        <end position="200"/>
    </location>
</feature>
<feature type="compositionally biased region" description="Low complexity" evidence="2">
    <location>
        <begin position="179"/>
        <end position="188"/>
    </location>
</feature>
<evidence type="ECO:0000313" key="5">
    <source>
        <dbReference type="Proteomes" id="UP000678513"/>
    </source>
</evidence>
<feature type="compositionally biased region" description="Polar residues" evidence="2">
    <location>
        <begin position="145"/>
        <end position="154"/>
    </location>
</feature>
<dbReference type="InterPro" id="IPR000253">
    <property type="entry name" value="FHA_dom"/>
</dbReference>
<organism evidence="4 5">
    <name type="scientific">Arachnia rubra</name>
    <dbReference type="NCBI Taxonomy" id="1547448"/>
    <lineage>
        <taxon>Bacteria</taxon>
        <taxon>Bacillati</taxon>
        <taxon>Actinomycetota</taxon>
        <taxon>Actinomycetes</taxon>
        <taxon>Propionibacteriales</taxon>
        <taxon>Propionibacteriaceae</taxon>
        <taxon>Arachnia</taxon>
    </lineage>
</organism>
<reference evidence="4 5" key="1">
    <citation type="submission" date="2021-03" db="EMBL/GenBank/DDBJ databases">
        <title>Human Oral Microbial Genomes.</title>
        <authorList>
            <person name="Johnston C.D."/>
            <person name="Chen T."/>
            <person name="Dewhirst F.E."/>
        </authorList>
    </citation>
    <scope>NUCLEOTIDE SEQUENCE [LARGE SCALE GENOMIC DNA]</scope>
    <source>
        <strain evidence="4 5">DSMZ 100122</strain>
    </source>
</reference>
<sequence>MTVRWTPGTHRALVWEAGMALVDAQVSDEQAEQVWLSMLRDPQLGTFLQVLMEATGTGLLTIPAFAVTILSEGAHVAVRGPLRARITSVDGDTLISGREVTTWDEKHVAGPVAVELSADDAGGRSLLLIAGLTDASRLVWDGRSEQQPTTTPPVTSAPRKPEPEEVAAEEAEAREEEASTASPVSESPESVERKAEQKPDSDEDDDAEAGASAAAPAPASPKPPESQESDAEEEADEAEPEGPVTAPQPAVFDEPVIQPEQIPTLMPDPTHADPAADDSVAESASSSTDSSARRAGPYDAMWDDSQLLEEEPESSVPQRLEELRHGETIADEDAEVAVTAVPSRNGIEVLAVVCDNGHPNPPQRATCYTCDAPVGGQPRQMARPQLGWLRINGGEKVPLLGPVVAGRNPQSRVISAETTPRLVALPHAHVSSSHIAFLLEGWTVLARDLGSRNGSYLRRHGKPPMRMPEQDVPLVPGDVIDLGHGVFINVERIP</sequence>
<keyword evidence="5" id="KW-1185">Reference proteome</keyword>